<evidence type="ECO:0000313" key="2">
    <source>
        <dbReference type="Proteomes" id="UP000005413"/>
    </source>
</evidence>
<name>G5JIU8_9STAP</name>
<dbReference type="PATRIC" id="fig|911238.3.peg.1192"/>
<organism evidence="1 2">
    <name type="scientific">Staphylococcus simiae CCM 7213 = CCUG 51256</name>
    <dbReference type="NCBI Taxonomy" id="911238"/>
    <lineage>
        <taxon>Bacteria</taxon>
        <taxon>Bacillati</taxon>
        <taxon>Bacillota</taxon>
        <taxon>Bacilli</taxon>
        <taxon>Bacillales</taxon>
        <taxon>Staphylococcaceae</taxon>
        <taxon>Staphylococcus</taxon>
    </lineage>
</organism>
<protein>
    <submittedName>
        <fullName evidence="1">Uncharacterized protein</fullName>
    </submittedName>
</protein>
<evidence type="ECO:0000313" key="1">
    <source>
        <dbReference type="EMBL" id="EHJ07903.1"/>
    </source>
</evidence>
<dbReference type="AlphaFoldDB" id="G5JIU8"/>
<accession>G5JIU8</accession>
<proteinExistence type="predicted"/>
<dbReference type="Proteomes" id="UP000005413">
    <property type="component" value="Unassembled WGS sequence"/>
</dbReference>
<gene>
    <name evidence="1" type="ORF">SS7213T_06951</name>
</gene>
<dbReference type="RefSeq" id="WP_002463958.1">
    <property type="nucleotide sequence ID" value="NZ_AEUN01000415.1"/>
</dbReference>
<dbReference type="OrthoDB" id="2408057at2"/>
<sequence length="139" mass="16886">MTRLSLKPFKNKLVMVTGRVEKVYYKNILDKDHTMKENVKILLKEVKISGIDIDHIWLLERNKQYDIAHELINQRVKFKALVEPYYKVNKQNNLFVQDYGIKRKSRLISEKYYMSQFQFNCREKKLLSNIDFNIEDFLY</sequence>
<comment type="caution">
    <text evidence="1">The sequence shown here is derived from an EMBL/GenBank/DDBJ whole genome shotgun (WGS) entry which is preliminary data.</text>
</comment>
<keyword evidence="2" id="KW-1185">Reference proteome</keyword>
<reference evidence="1 2" key="1">
    <citation type="journal article" date="2012" name="BMC Genomics">
        <title>Comparative genomic analysis of the genus Staphylococcus including Staphylococcus aureus and its newly described sister species Staphylococcus simiae.</title>
        <authorList>
            <person name="Suzuki H."/>
            <person name="Lefebure T."/>
            <person name="Pavinski Bitar P."/>
            <person name="Stanhope M.J."/>
        </authorList>
    </citation>
    <scope>NUCLEOTIDE SEQUENCE [LARGE SCALE GENOMIC DNA]</scope>
    <source>
        <strain evidence="1 2">CCM 7213</strain>
    </source>
</reference>
<dbReference type="EMBL" id="AEUN01000415">
    <property type="protein sequence ID" value="EHJ07903.1"/>
    <property type="molecule type" value="Genomic_DNA"/>
</dbReference>